<organism evidence="1 2">
    <name type="scientific">Nonomuraea maheshkhaliensis</name>
    <dbReference type="NCBI Taxonomy" id="419590"/>
    <lineage>
        <taxon>Bacteria</taxon>
        <taxon>Bacillati</taxon>
        <taxon>Actinomycetota</taxon>
        <taxon>Actinomycetes</taxon>
        <taxon>Streptosporangiales</taxon>
        <taxon>Streptosporangiaceae</taxon>
        <taxon>Nonomuraea</taxon>
    </lineage>
</organism>
<dbReference type="Proteomes" id="UP001500064">
    <property type="component" value="Unassembled WGS sequence"/>
</dbReference>
<dbReference type="InterPro" id="IPR029058">
    <property type="entry name" value="AB_hydrolase_fold"/>
</dbReference>
<protein>
    <recommendedName>
        <fullName evidence="3">Alpha/beta hydrolase</fullName>
    </recommendedName>
</protein>
<reference evidence="2" key="1">
    <citation type="journal article" date="2019" name="Int. J. Syst. Evol. Microbiol.">
        <title>The Global Catalogue of Microorganisms (GCM) 10K type strain sequencing project: providing services to taxonomists for standard genome sequencing and annotation.</title>
        <authorList>
            <consortium name="The Broad Institute Genomics Platform"/>
            <consortium name="The Broad Institute Genome Sequencing Center for Infectious Disease"/>
            <person name="Wu L."/>
            <person name="Ma J."/>
        </authorList>
    </citation>
    <scope>NUCLEOTIDE SEQUENCE [LARGE SCALE GENOMIC DNA]</scope>
    <source>
        <strain evidence="2">JCM 13929</strain>
    </source>
</reference>
<gene>
    <name evidence="1" type="ORF">GCM10009733_059780</name>
</gene>
<name>A0ABP4RII1_9ACTN</name>
<keyword evidence="2" id="KW-1185">Reference proteome</keyword>
<dbReference type="RefSeq" id="WP_346109846.1">
    <property type="nucleotide sequence ID" value="NZ_BAAAMU010000050.1"/>
</dbReference>
<dbReference type="Gene3D" id="3.40.50.1820">
    <property type="entry name" value="alpha/beta hydrolase"/>
    <property type="match status" value="1"/>
</dbReference>
<comment type="caution">
    <text evidence="1">The sequence shown here is derived from an EMBL/GenBank/DDBJ whole genome shotgun (WGS) entry which is preliminary data.</text>
</comment>
<evidence type="ECO:0000313" key="1">
    <source>
        <dbReference type="EMBL" id="GAA1654477.1"/>
    </source>
</evidence>
<evidence type="ECO:0008006" key="3">
    <source>
        <dbReference type="Google" id="ProtNLM"/>
    </source>
</evidence>
<evidence type="ECO:0000313" key="2">
    <source>
        <dbReference type="Proteomes" id="UP001500064"/>
    </source>
</evidence>
<sequence>MTELTVVGYRQFREELRAARESLEARSRVPATACGRIEMAEEGAGPPVLVVHGIGGGFDQGLSVARAFAGGGTPPDCDLPLRLPAYATARGRVTGRAG</sequence>
<dbReference type="EMBL" id="BAAAMU010000050">
    <property type="protein sequence ID" value="GAA1654477.1"/>
    <property type="molecule type" value="Genomic_DNA"/>
</dbReference>
<accession>A0ABP4RII1</accession>
<proteinExistence type="predicted"/>